<name>A0ABW1EUU7_9ACTN</name>
<evidence type="ECO:0000313" key="3">
    <source>
        <dbReference type="Proteomes" id="UP001596067"/>
    </source>
</evidence>
<dbReference type="RefSeq" id="WP_313763783.1">
    <property type="nucleotide sequence ID" value="NZ_BAAAVH010000087.1"/>
</dbReference>
<sequence>MEALRLIKTARHALAEARDVADVLAEARQAALLTEAVGARLAELEEPDDDELVGLGQQLAEAGSHAAGCLDQPVGESPALAGLGAGGRAARLTELGALVPMLAELDGLLRDAGETLVVLACGAETESLYWTCIDGVDAAAECKDLVGRLGAAVRRAAEDGDREAAGTSAADPPPRPPQRPAEAPLVVVTLGPPTGPSAARAPDDCRSARSAVTEASSSCSCSNRLFGVAGAVDGSVADCCCDGRADASDRGSDMSGPLRIGSAV</sequence>
<protein>
    <submittedName>
        <fullName evidence="2">DUF6099 family protein</fullName>
    </submittedName>
</protein>
<dbReference type="Pfam" id="PF19594">
    <property type="entry name" value="DUF6099"/>
    <property type="match status" value="1"/>
</dbReference>
<organism evidence="2 3">
    <name type="scientific">Kitasatospora aburaviensis</name>
    <dbReference type="NCBI Taxonomy" id="67265"/>
    <lineage>
        <taxon>Bacteria</taxon>
        <taxon>Bacillati</taxon>
        <taxon>Actinomycetota</taxon>
        <taxon>Actinomycetes</taxon>
        <taxon>Kitasatosporales</taxon>
        <taxon>Streptomycetaceae</taxon>
        <taxon>Kitasatospora</taxon>
    </lineage>
</organism>
<dbReference type="Proteomes" id="UP001596067">
    <property type="component" value="Unassembled WGS sequence"/>
</dbReference>
<feature type="region of interest" description="Disordered" evidence="1">
    <location>
        <begin position="157"/>
        <end position="181"/>
    </location>
</feature>
<accession>A0ABW1EUU7</accession>
<comment type="caution">
    <text evidence="2">The sequence shown here is derived from an EMBL/GenBank/DDBJ whole genome shotgun (WGS) entry which is preliminary data.</text>
</comment>
<reference evidence="3" key="1">
    <citation type="journal article" date="2019" name="Int. J. Syst. Evol. Microbiol.">
        <title>The Global Catalogue of Microorganisms (GCM) 10K type strain sequencing project: providing services to taxonomists for standard genome sequencing and annotation.</title>
        <authorList>
            <consortium name="The Broad Institute Genomics Platform"/>
            <consortium name="The Broad Institute Genome Sequencing Center for Infectious Disease"/>
            <person name="Wu L."/>
            <person name="Ma J."/>
        </authorList>
    </citation>
    <scope>NUCLEOTIDE SEQUENCE [LARGE SCALE GENOMIC DNA]</scope>
    <source>
        <strain evidence="3">CGMCC 4.1469</strain>
    </source>
</reference>
<evidence type="ECO:0000256" key="1">
    <source>
        <dbReference type="SAM" id="MobiDB-lite"/>
    </source>
</evidence>
<proteinExistence type="predicted"/>
<dbReference type="InterPro" id="IPR046081">
    <property type="entry name" value="DUF6099"/>
</dbReference>
<dbReference type="EMBL" id="JBHSOD010000005">
    <property type="protein sequence ID" value="MFC5884704.1"/>
    <property type="molecule type" value="Genomic_DNA"/>
</dbReference>
<keyword evidence="3" id="KW-1185">Reference proteome</keyword>
<evidence type="ECO:0000313" key="2">
    <source>
        <dbReference type="EMBL" id="MFC5884704.1"/>
    </source>
</evidence>
<gene>
    <name evidence="2" type="ORF">ACFP0N_06855</name>
</gene>